<evidence type="ECO:0000256" key="3">
    <source>
        <dbReference type="ARBA" id="ARBA00023239"/>
    </source>
</evidence>
<dbReference type="EMBL" id="KN837283">
    <property type="protein sequence ID" value="KIJ29437.1"/>
    <property type="molecule type" value="Genomic_DNA"/>
</dbReference>
<name>A0A0C9UKW5_SPHS4</name>
<feature type="domain" description="L-tyrosine decarboxylase C-terminal" evidence="5">
    <location>
        <begin position="613"/>
        <end position="715"/>
    </location>
</feature>
<accession>A0A0C9UKW5</accession>
<keyword evidence="2 4" id="KW-0663">Pyridoxal phosphate</keyword>
<sequence length="1083" mass="121066">MPSSHIYGPSTINPNNLHESISAWFLGPQGENTELFMNLIGQVISDQVRARQGYHPEDGKFIQDSLKLTDGFKEGAEKLREKLGYISGLLAKYSIPFYSPRYMGHMTCFKHRETSMPAITGLFATVLYNPNNVAFEASPITTSLEIKVGKQFCDMLGYNLEPSKGVVGWGHICCDGTVANLESVWSARNLKFYPPSLREAMEPGKPFNFIASMFKVPRCNETGEPPLFKDLSNWELLNLRSHDILDIPHRLFDEYGITPTYLDNALKHYIIQATSKDSLQEKYSPGKPPHYIATSTRHYSWPKSAALAGIGSNNLLDIPIDNNARMDISKLKKELEQHFKDRHPIYAIVGIIGSTEEGAVDPLDEIIALRNEYEKKGMYFLVHADAAWGGYFASMISETFNPYPDEPDTGKSMPPPVDEPQRDRDYVPSITLRKSTVNQFHALKDADSITIDPHKSGYVPYPAGGLCYKDERMRFQVTWTAPYIVQGDNGESIGIYGVEGSKPGAPAVATYLQHLVIEPTKYGHGGLLGEVSFACRRIAAHWAAMSDSKTDYIVVPFNPLRDESSPSAIEKEKLFIRKNILGRSNEDLVADQPAMDELCALGSDLNINAFSCNFRINGKPNDDVEEANRLNKRLFERFSITKSKVPSGDVPLFLSSTTFAGEEYGQCADNFKRRLGMSTTGSDLFVLRNVVMSPFPVAGDFVSGLAKIFETALKEEVKHITAESTITNHHHTFIMQGVEKPLHLVYRPLFYNANCRFQLIVSADLDEKSWKLYSETKKKNPGVTYALQTVEETTVENILKAGSFKATLSGKNFPIEHIVTVQNIKVVKNRPLDSKYRDPGYPVDNMPFYLYGSANEMHVDHMLLHAPNAQITAESVKIKWDQSSPALTNELGKGIIALFDRREATMQPFRRDANDPDRFFKSGATFGITMYKDVNAPNAHGPGLSTVDEKNKLGKGTITLLDGIFTDVEALNVDEFSRLVDPEDKDSEDHGMTHKKLRHPFIDHKAPSHIPTHQRGKPRGYLKEHLPNYVDEDNVPESLDLPVSGPLGDLRAIRHDHGTKSSGKANIADRGDWNKIISGHINN</sequence>
<evidence type="ECO:0000256" key="1">
    <source>
        <dbReference type="ARBA" id="ARBA00001933"/>
    </source>
</evidence>
<keyword evidence="3" id="KW-0456">Lyase</keyword>
<dbReference type="InterPro" id="IPR049373">
    <property type="entry name" value="TyrDC_C"/>
</dbReference>
<dbReference type="PANTHER" id="PTHR42735">
    <property type="match status" value="1"/>
</dbReference>
<dbReference type="InterPro" id="IPR002129">
    <property type="entry name" value="PyrdxlP-dep_de-COase"/>
</dbReference>
<dbReference type="InterPro" id="IPR050477">
    <property type="entry name" value="GrpII_AminoAcid_Decarb"/>
</dbReference>
<dbReference type="AlphaFoldDB" id="A0A0C9UKW5"/>
<evidence type="ECO:0000256" key="4">
    <source>
        <dbReference type="PIRSR" id="PIRSR602129-50"/>
    </source>
</evidence>
<dbReference type="Gene3D" id="3.40.640.10">
    <property type="entry name" value="Type I PLP-dependent aspartate aminotransferase-like (Major domain)"/>
    <property type="match status" value="1"/>
</dbReference>
<organism evidence="6 7">
    <name type="scientific">Sphaerobolus stellatus (strain SS14)</name>
    <dbReference type="NCBI Taxonomy" id="990650"/>
    <lineage>
        <taxon>Eukaryota</taxon>
        <taxon>Fungi</taxon>
        <taxon>Dikarya</taxon>
        <taxon>Basidiomycota</taxon>
        <taxon>Agaricomycotina</taxon>
        <taxon>Agaricomycetes</taxon>
        <taxon>Phallomycetidae</taxon>
        <taxon>Geastrales</taxon>
        <taxon>Sphaerobolaceae</taxon>
        <taxon>Sphaerobolus</taxon>
    </lineage>
</organism>
<evidence type="ECO:0000313" key="6">
    <source>
        <dbReference type="EMBL" id="KIJ29437.1"/>
    </source>
</evidence>
<proteinExistence type="predicted"/>
<dbReference type="GO" id="GO:0030170">
    <property type="term" value="F:pyridoxal phosphate binding"/>
    <property type="evidence" value="ECO:0007669"/>
    <property type="project" value="InterPro"/>
</dbReference>
<reference evidence="6 7" key="1">
    <citation type="submission" date="2014-06" db="EMBL/GenBank/DDBJ databases">
        <title>Evolutionary Origins and Diversification of the Mycorrhizal Mutualists.</title>
        <authorList>
            <consortium name="DOE Joint Genome Institute"/>
            <consortium name="Mycorrhizal Genomics Consortium"/>
            <person name="Kohler A."/>
            <person name="Kuo A."/>
            <person name="Nagy L.G."/>
            <person name="Floudas D."/>
            <person name="Copeland A."/>
            <person name="Barry K.W."/>
            <person name="Cichocki N."/>
            <person name="Veneault-Fourrey C."/>
            <person name="LaButti K."/>
            <person name="Lindquist E.A."/>
            <person name="Lipzen A."/>
            <person name="Lundell T."/>
            <person name="Morin E."/>
            <person name="Murat C."/>
            <person name="Riley R."/>
            <person name="Ohm R."/>
            <person name="Sun H."/>
            <person name="Tunlid A."/>
            <person name="Henrissat B."/>
            <person name="Grigoriev I.V."/>
            <person name="Hibbett D.S."/>
            <person name="Martin F."/>
        </authorList>
    </citation>
    <scope>NUCLEOTIDE SEQUENCE [LARGE SCALE GENOMIC DNA]</scope>
    <source>
        <strain evidence="6 7">SS14</strain>
    </source>
</reference>
<feature type="modified residue" description="N6-(pyridoxal phosphate)lysine" evidence="4">
    <location>
        <position position="455"/>
    </location>
</feature>
<dbReference type="InterPro" id="IPR015424">
    <property type="entry name" value="PyrdxlP-dep_Trfase"/>
</dbReference>
<evidence type="ECO:0000256" key="2">
    <source>
        <dbReference type="ARBA" id="ARBA00022898"/>
    </source>
</evidence>
<dbReference type="Pfam" id="PF21391">
    <property type="entry name" value="tyr_de_CO2_C"/>
    <property type="match status" value="1"/>
</dbReference>
<dbReference type="PANTHER" id="PTHR42735:SF4">
    <property type="entry name" value="PYRIDOXAL PHOSPHATE-DEPENDENT DECARBOXYLASE FAMILY PROTEIN"/>
    <property type="match status" value="1"/>
</dbReference>
<dbReference type="OrthoDB" id="2161780at2759"/>
<dbReference type="GO" id="GO:0016830">
    <property type="term" value="F:carbon-carbon lyase activity"/>
    <property type="evidence" value="ECO:0007669"/>
    <property type="project" value="InterPro"/>
</dbReference>
<dbReference type="HOGENOM" id="CLU_005446_1_0_1"/>
<evidence type="ECO:0000313" key="7">
    <source>
        <dbReference type="Proteomes" id="UP000054279"/>
    </source>
</evidence>
<keyword evidence="7" id="KW-1185">Reference proteome</keyword>
<dbReference type="GO" id="GO:0019752">
    <property type="term" value="P:carboxylic acid metabolic process"/>
    <property type="evidence" value="ECO:0007669"/>
    <property type="project" value="InterPro"/>
</dbReference>
<dbReference type="SUPFAM" id="SSF53383">
    <property type="entry name" value="PLP-dependent transferases"/>
    <property type="match status" value="1"/>
</dbReference>
<gene>
    <name evidence="6" type="ORF">M422DRAFT_54162</name>
</gene>
<dbReference type="Proteomes" id="UP000054279">
    <property type="component" value="Unassembled WGS sequence"/>
</dbReference>
<dbReference type="InterPro" id="IPR015421">
    <property type="entry name" value="PyrdxlP-dep_Trfase_major"/>
</dbReference>
<comment type="cofactor">
    <cofactor evidence="1 4">
        <name>pyridoxal 5'-phosphate</name>
        <dbReference type="ChEBI" id="CHEBI:597326"/>
    </cofactor>
</comment>
<protein>
    <recommendedName>
        <fullName evidence="5">L-tyrosine decarboxylase C-terminal domain-containing protein</fullName>
    </recommendedName>
</protein>
<dbReference type="Pfam" id="PF00282">
    <property type="entry name" value="Pyridoxal_deC"/>
    <property type="match status" value="1"/>
</dbReference>
<evidence type="ECO:0000259" key="5">
    <source>
        <dbReference type="Pfam" id="PF21391"/>
    </source>
</evidence>